<keyword evidence="1" id="KW-0378">Hydrolase</keyword>
<evidence type="ECO:0008006" key="6">
    <source>
        <dbReference type="Google" id="ProtNLM"/>
    </source>
</evidence>
<dbReference type="InterPro" id="IPR005754">
    <property type="entry name" value="Sortase"/>
</dbReference>
<organism evidence="4 5">
    <name type="scientific">Streptomyces thermodiastaticus</name>
    <dbReference type="NCBI Taxonomy" id="44061"/>
    <lineage>
        <taxon>Bacteria</taxon>
        <taxon>Bacillati</taxon>
        <taxon>Actinomycetota</taxon>
        <taxon>Actinomycetes</taxon>
        <taxon>Kitasatosporales</taxon>
        <taxon>Streptomycetaceae</taxon>
        <taxon>Streptomyces</taxon>
    </lineage>
</organism>
<dbReference type="CDD" id="cd05829">
    <property type="entry name" value="Sortase_F"/>
    <property type="match status" value="1"/>
</dbReference>
<sequence length="228" mass="23123">MADTSRRRGGPAVAVAVLAAVTAVVLGVLWLAQGPQRDDSPADFGAAPTAAAPGDAGRTPGTAPPSSAAEPAAVRQAAPARVLVPGVGLDAQVEGVGVTPRGDMTVPDDPAVAGWYRYGPAPGSPEGSAVLVGHLDSETGDLGEFAALRDVRAGDTVEVRRDGAEPVVYRVTARTTVPKDELPPSAFRRTGPPVLTLITCAPPFEPERGGYTANLVLTAEPVDALQAP</sequence>
<comment type="caution">
    <text evidence="4">The sequence shown here is derived from an EMBL/GenBank/DDBJ whole genome shotgun (WGS) entry which is preliminary data.</text>
</comment>
<evidence type="ECO:0000313" key="4">
    <source>
        <dbReference type="EMBL" id="MDQ0485349.1"/>
    </source>
</evidence>
<proteinExistence type="predicted"/>
<dbReference type="SUPFAM" id="SSF63817">
    <property type="entry name" value="Sortase"/>
    <property type="match status" value="1"/>
</dbReference>
<evidence type="ECO:0000256" key="1">
    <source>
        <dbReference type="ARBA" id="ARBA00022801"/>
    </source>
</evidence>
<keyword evidence="5" id="KW-1185">Reference proteome</keyword>
<accession>A0ABU0KAN4</accession>
<keyword evidence="3" id="KW-0472">Membrane</keyword>
<gene>
    <name evidence="4" type="ORF">QO019_000179</name>
</gene>
<keyword evidence="3" id="KW-1133">Transmembrane helix</keyword>
<keyword evidence="3" id="KW-0812">Transmembrane</keyword>
<name>A0ABU0KAN4_9ACTN</name>
<feature type="transmembrane region" description="Helical" evidence="3">
    <location>
        <begin position="12"/>
        <end position="32"/>
    </location>
</feature>
<dbReference type="Gene3D" id="2.40.260.10">
    <property type="entry name" value="Sortase"/>
    <property type="match status" value="1"/>
</dbReference>
<dbReference type="RefSeq" id="WP_037778078.1">
    <property type="nucleotide sequence ID" value="NZ_JAUSWC010000001.1"/>
</dbReference>
<dbReference type="InterPro" id="IPR042001">
    <property type="entry name" value="Sortase_F"/>
</dbReference>
<dbReference type="Pfam" id="PF04203">
    <property type="entry name" value="Sortase"/>
    <property type="match status" value="1"/>
</dbReference>
<evidence type="ECO:0000256" key="3">
    <source>
        <dbReference type="SAM" id="Phobius"/>
    </source>
</evidence>
<evidence type="ECO:0000313" key="5">
    <source>
        <dbReference type="Proteomes" id="UP001236795"/>
    </source>
</evidence>
<dbReference type="InterPro" id="IPR023365">
    <property type="entry name" value="Sortase_dom-sf"/>
</dbReference>
<feature type="region of interest" description="Disordered" evidence="2">
    <location>
        <begin position="36"/>
        <end position="74"/>
    </location>
</feature>
<evidence type="ECO:0000256" key="2">
    <source>
        <dbReference type="SAM" id="MobiDB-lite"/>
    </source>
</evidence>
<dbReference type="Proteomes" id="UP001236795">
    <property type="component" value="Unassembled WGS sequence"/>
</dbReference>
<reference evidence="4 5" key="1">
    <citation type="submission" date="2023-07" db="EMBL/GenBank/DDBJ databases">
        <title>Genomic Encyclopedia of Type Strains, Phase IV (KMG-IV): sequencing the most valuable type-strain genomes for metagenomic binning, comparative biology and taxonomic classification.</title>
        <authorList>
            <person name="Goeker M."/>
        </authorList>
    </citation>
    <scope>NUCLEOTIDE SEQUENCE [LARGE SCALE GENOMIC DNA]</scope>
    <source>
        <strain evidence="4 5">DSM 40573</strain>
    </source>
</reference>
<protein>
    <recommendedName>
        <fullName evidence="6">Class F sortase</fullName>
    </recommendedName>
</protein>
<dbReference type="EMBL" id="JAUSWC010000001">
    <property type="protein sequence ID" value="MDQ0485349.1"/>
    <property type="molecule type" value="Genomic_DNA"/>
</dbReference>
<feature type="compositionally biased region" description="Low complexity" evidence="2">
    <location>
        <begin position="42"/>
        <end position="74"/>
    </location>
</feature>